<feature type="transmembrane region" description="Helical" evidence="9">
    <location>
        <begin position="484"/>
        <end position="506"/>
    </location>
</feature>
<feature type="transmembrane region" description="Helical" evidence="9">
    <location>
        <begin position="60"/>
        <end position="80"/>
    </location>
</feature>
<name>A0ABR4PAK6_9HELO</name>
<feature type="transmembrane region" description="Helical" evidence="9">
    <location>
        <begin position="138"/>
        <end position="155"/>
    </location>
</feature>
<gene>
    <name evidence="11" type="ORF">PVAG01_08842</name>
</gene>
<dbReference type="SUPFAM" id="SSF103473">
    <property type="entry name" value="MFS general substrate transporter"/>
    <property type="match status" value="1"/>
</dbReference>
<dbReference type="PROSITE" id="PS00217">
    <property type="entry name" value="SUGAR_TRANSPORT_2"/>
    <property type="match status" value="1"/>
</dbReference>
<dbReference type="InterPro" id="IPR005828">
    <property type="entry name" value="MFS_sugar_transport-like"/>
</dbReference>
<feature type="transmembrane region" description="Helical" evidence="9">
    <location>
        <begin position="197"/>
        <end position="216"/>
    </location>
</feature>
<dbReference type="Pfam" id="PF00083">
    <property type="entry name" value="Sugar_tr"/>
    <property type="match status" value="1"/>
</dbReference>
<dbReference type="EMBL" id="JBFCZG010000007">
    <property type="protein sequence ID" value="KAL3420343.1"/>
    <property type="molecule type" value="Genomic_DNA"/>
</dbReference>
<dbReference type="NCBIfam" id="TIGR00879">
    <property type="entry name" value="SP"/>
    <property type="match status" value="1"/>
</dbReference>
<comment type="similarity">
    <text evidence="2 7">Belongs to the major facilitator superfamily. Sugar transporter (TC 2.A.1.1) family.</text>
</comment>
<dbReference type="InterPro" id="IPR003663">
    <property type="entry name" value="Sugar/inositol_transpt"/>
</dbReference>
<evidence type="ECO:0000256" key="6">
    <source>
        <dbReference type="ARBA" id="ARBA00023136"/>
    </source>
</evidence>
<feature type="transmembrane region" description="Helical" evidence="9">
    <location>
        <begin position="353"/>
        <end position="375"/>
    </location>
</feature>
<feature type="transmembrane region" description="Helical" evidence="9">
    <location>
        <begin position="454"/>
        <end position="478"/>
    </location>
</feature>
<feature type="transmembrane region" description="Helical" evidence="9">
    <location>
        <begin position="421"/>
        <end position="442"/>
    </location>
</feature>
<feature type="compositionally biased region" description="Basic and acidic residues" evidence="8">
    <location>
        <begin position="43"/>
        <end position="55"/>
    </location>
</feature>
<dbReference type="PRINTS" id="PR00171">
    <property type="entry name" value="SUGRTRNSPORT"/>
</dbReference>
<evidence type="ECO:0000313" key="12">
    <source>
        <dbReference type="Proteomes" id="UP001629113"/>
    </source>
</evidence>
<comment type="subcellular location">
    <subcellularLocation>
        <location evidence="1">Membrane</location>
        <topology evidence="1">Multi-pass membrane protein</topology>
    </subcellularLocation>
</comment>
<dbReference type="InterPro" id="IPR036259">
    <property type="entry name" value="MFS_trans_sf"/>
</dbReference>
<dbReference type="Gene3D" id="1.20.1250.20">
    <property type="entry name" value="MFS general substrate transporter like domains"/>
    <property type="match status" value="1"/>
</dbReference>
<feature type="compositionally biased region" description="Basic and acidic residues" evidence="8">
    <location>
        <begin position="7"/>
        <end position="23"/>
    </location>
</feature>
<keyword evidence="12" id="KW-1185">Reference proteome</keyword>
<evidence type="ECO:0000256" key="9">
    <source>
        <dbReference type="SAM" id="Phobius"/>
    </source>
</evidence>
<dbReference type="PROSITE" id="PS50850">
    <property type="entry name" value="MFS"/>
    <property type="match status" value="1"/>
</dbReference>
<evidence type="ECO:0000256" key="2">
    <source>
        <dbReference type="ARBA" id="ARBA00010992"/>
    </source>
</evidence>
<feature type="transmembrane region" description="Helical" evidence="9">
    <location>
        <begin position="228"/>
        <end position="251"/>
    </location>
</feature>
<dbReference type="PROSITE" id="PS00216">
    <property type="entry name" value="SUGAR_TRANSPORT_1"/>
    <property type="match status" value="1"/>
</dbReference>
<evidence type="ECO:0000256" key="4">
    <source>
        <dbReference type="ARBA" id="ARBA00022692"/>
    </source>
</evidence>
<evidence type="ECO:0000256" key="7">
    <source>
        <dbReference type="RuleBase" id="RU003346"/>
    </source>
</evidence>
<reference evidence="11 12" key="1">
    <citation type="submission" date="2024-06" db="EMBL/GenBank/DDBJ databases">
        <title>Complete genome of Phlyctema vagabunda strain 19-DSS-EL-015.</title>
        <authorList>
            <person name="Fiorenzani C."/>
        </authorList>
    </citation>
    <scope>NUCLEOTIDE SEQUENCE [LARGE SCALE GENOMIC DNA]</scope>
    <source>
        <strain evidence="11 12">19-DSS-EL-015</strain>
    </source>
</reference>
<dbReference type="InterPro" id="IPR020846">
    <property type="entry name" value="MFS_dom"/>
</dbReference>
<keyword evidence="4 9" id="KW-0812">Transmembrane</keyword>
<sequence length="561" mass="61693">MPFSLLKRSEKKDYPHTTEKHSEANTPDSHSLRHPNGQTDTAEVQHEDNVAAEREEKPKVTIIAVSLGVIASMGGMVFGYESGQISGFLNGFDYQQRFGEDMVFSAARSGTLVGLLPIGALIGCLSSGYIADKIGRKHTISFASLIYIIGVIIEISSTTHWVQFAMGRLVTGLGVGALSTAVPMFQTESCPKNIRSMVVASYQLMITIGILMAYLINFGTEKNYDNSAQWRITVGISSLWAIILGVGIQAMPESPRYVYRKGDIVKARQTFARLAGVDINHSIVNEEINEIEIKAQEERNAPKASFTEIFTGPGMLHRTLLGMALQAGQQLTGANFFFYYSTTIFKATGLTNGYVTSIILGAVNVISTIFGIWIVKRVNRRTALIAGGLWMFVCFMIFAFVGQFQLPSPDPDTSKQAGTVMIVFTCFFIFAFATTWGPMVWSQVAELYPIKHRAVCLALATACNWLFNFLISFFTTFITDAINYYYGLVFAGCCLGMSVIVFFFMIETKGLSLEEVDDMYASGVPAIGSANFDYAAWKQSIRNDRAQTGVLSPKTETSAEV</sequence>
<protein>
    <submittedName>
        <fullName evidence="11">Hexose transporter-like protein</fullName>
    </submittedName>
</protein>
<dbReference type="Proteomes" id="UP001629113">
    <property type="component" value="Unassembled WGS sequence"/>
</dbReference>
<dbReference type="PANTHER" id="PTHR48022">
    <property type="entry name" value="PLASTIDIC GLUCOSE TRANSPORTER 4"/>
    <property type="match status" value="1"/>
</dbReference>
<feature type="transmembrane region" description="Helical" evidence="9">
    <location>
        <begin position="112"/>
        <end position="131"/>
    </location>
</feature>
<evidence type="ECO:0000256" key="5">
    <source>
        <dbReference type="ARBA" id="ARBA00022989"/>
    </source>
</evidence>
<evidence type="ECO:0000256" key="1">
    <source>
        <dbReference type="ARBA" id="ARBA00004141"/>
    </source>
</evidence>
<evidence type="ECO:0000256" key="8">
    <source>
        <dbReference type="SAM" id="MobiDB-lite"/>
    </source>
</evidence>
<evidence type="ECO:0000259" key="10">
    <source>
        <dbReference type="PROSITE" id="PS50850"/>
    </source>
</evidence>
<keyword evidence="6 9" id="KW-0472">Membrane</keyword>
<evidence type="ECO:0000313" key="11">
    <source>
        <dbReference type="EMBL" id="KAL3420343.1"/>
    </source>
</evidence>
<dbReference type="InterPro" id="IPR050360">
    <property type="entry name" value="MFS_Sugar_Transporters"/>
</dbReference>
<proteinExistence type="inferred from homology"/>
<evidence type="ECO:0000256" key="3">
    <source>
        <dbReference type="ARBA" id="ARBA00022448"/>
    </source>
</evidence>
<keyword evidence="5 9" id="KW-1133">Transmembrane helix</keyword>
<organism evidence="11 12">
    <name type="scientific">Phlyctema vagabunda</name>
    <dbReference type="NCBI Taxonomy" id="108571"/>
    <lineage>
        <taxon>Eukaryota</taxon>
        <taxon>Fungi</taxon>
        <taxon>Dikarya</taxon>
        <taxon>Ascomycota</taxon>
        <taxon>Pezizomycotina</taxon>
        <taxon>Leotiomycetes</taxon>
        <taxon>Helotiales</taxon>
        <taxon>Dermateaceae</taxon>
        <taxon>Phlyctema</taxon>
    </lineage>
</organism>
<comment type="caution">
    <text evidence="11">The sequence shown here is derived from an EMBL/GenBank/DDBJ whole genome shotgun (WGS) entry which is preliminary data.</text>
</comment>
<feature type="transmembrane region" description="Helical" evidence="9">
    <location>
        <begin position="382"/>
        <end position="401"/>
    </location>
</feature>
<keyword evidence="3 7" id="KW-0813">Transport</keyword>
<feature type="region of interest" description="Disordered" evidence="8">
    <location>
        <begin position="1"/>
        <end position="55"/>
    </location>
</feature>
<dbReference type="CDD" id="cd17356">
    <property type="entry name" value="MFS_HXT"/>
    <property type="match status" value="1"/>
</dbReference>
<feature type="domain" description="Major facilitator superfamily (MFS) profile" evidence="10">
    <location>
        <begin position="67"/>
        <end position="509"/>
    </location>
</feature>
<dbReference type="InterPro" id="IPR005829">
    <property type="entry name" value="Sugar_transporter_CS"/>
</dbReference>
<dbReference type="PANTHER" id="PTHR48022:SF92">
    <property type="entry name" value="LOW AFFINITY GLUCOSE TRANSPORTER MSTE"/>
    <property type="match status" value="1"/>
</dbReference>
<accession>A0ABR4PAK6</accession>